<evidence type="ECO:0000313" key="2">
    <source>
        <dbReference type="Proteomes" id="UP001596056"/>
    </source>
</evidence>
<sequence>MAEHSTIEWTDATWNPITGCTMVSAGCTNCYAMGLAATRLRHHPSRAGLTRMTGGRAVWTGEVRLNDQWLDQPLGWARPRRIFVCAHGDLFHEAVPDEWIDRVFAIMALAPRHTFQVLTKRPERARAYLSELQRRITVSAHTVQLGTGVLGADVVDLTPWPLPNVWLGTSIEDQATADARIPDLLATPAAIRFVSAEPLLGPVDLESAWHEESALEGDCWGACGWCDEGRPPLHNCIRARQSDQEAHRSRSGLDWVIVGGESGPKARPMHPDWARALRDQCQAAGVAFLFKQWGAWSPLSEDADWGRDWMLLHADGDHDLPDGRAPAYELGEIAIRHVGKTAAGRLLDGRTWDEVPA</sequence>
<comment type="caution">
    <text evidence="1">The sequence shown here is derived from an EMBL/GenBank/DDBJ whole genome shotgun (WGS) entry which is preliminary data.</text>
</comment>
<dbReference type="RefSeq" id="WP_209841083.1">
    <property type="nucleotide sequence ID" value="NZ_JAGGJP010000009.1"/>
</dbReference>
<gene>
    <name evidence="1" type="ORF">ACFPOC_13955</name>
</gene>
<dbReference type="EMBL" id="JBHSNA010000015">
    <property type="protein sequence ID" value="MFC5567513.1"/>
    <property type="molecule type" value="Genomic_DNA"/>
</dbReference>
<accession>A0ABW0SET9</accession>
<keyword evidence="2" id="KW-1185">Reference proteome</keyword>
<dbReference type="Pfam" id="PF07505">
    <property type="entry name" value="DUF5131"/>
    <property type="match status" value="1"/>
</dbReference>
<name>A0ABW0SET9_9RHOB</name>
<protein>
    <submittedName>
        <fullName evidence="1">DUF5131 family protein</fullName>
    </submittedName>
</protein>
<proteinExistence type="predicted"/>
<evidence type="ECO:0000313" key="1">
    <source>
        <dbReference type="EMBL" id="MFC5567513.1"/>
    </source>
</evidence>
<organism evidence="1 2">
    <name type="scientific">Rubellimicrobium aerolatum</name>
    <dbReference type="NCBI Taxonomy" id="490979"/>
    <lineage>
        <taxon>Bacteria</taxon>
        <taxon>Pseudomonadati</taxon>
        <taxon>Pseudomonadota</taxon>
        <taxon>Alphaproteobacteria</taxon>
        <taxon>Rhodobacterales</taxon>
        <taxon>Roseobacteraceae</taxon>
        <taxon>Rubellimicrobium</taxon>
    </lineage>
</organism>
<dbReference type="Proteomes" id="UP001596056">
    <property type="component" value="Unassembled WGS sequence"/>
</dbReference>
<reference evidence="2" key="1">
    <citation type="journal article" date="2019" name="Int. J. Syst. Evol. Microbiol.">
        <title>The Global Catalogue of Microorganisms (GCM) 10K type strain sequencing project: providing services to taxonomists for standard genome sequencing and annotation.</title>
        <authorList>
            <consortium name="The Broad Institute Genomics Platform"/>
            <consortium name="The Broad Institute Genome Sequencing Center for Infectious Disease"/>
            <person name="Wu L."/>
            <person name="Ma J."/>
        </authorList>
    </citation>
    <scope>NUCLEOTIDE SEQUENCE [LARGE SCALE GENOMIC DNA]</scope>
    <source>
        <strain evidence="2">KACC 11588</strain>
    </source>
</reference>
<dbReference type="InterPro" id="IPR011101">
    <property type="entry name" value="DUF5131"/>
</dbReference>